<reference evidence="4" key="1">
    <citation type="journal article" date="2013" name="Genome Announc.">
        <title>Draft genome sequence of the grapevine dieback fungus Eutypa lata UCR-EL1.</title>
        <authorList>
            <person name="Blanco-Ulate B."/>
            <person name="Rolshausen P.E."/>
            <person name="Cantu D."/>
        </authorList>
    </citation>
    <scope>NUCLEOTIDE SEQUENCE [LARGE SCALE GENOMIC DNA]</scope>
    <source>
        <strain evidence="4">UCR-EL1</strain>
    </source>
</reference>
<evidence type="ECO:0000313" key="3">
    <source>
        <dbReference type="EMBL" id="EMR68187.1"/>
    </source>
</evidence>
<protein>
    <submittedName>
        <fullName evidence="3">Putative short chain dehydrogenase protein</fullName>
    </submittedName>
</protein>
<keyword evidence="2" id="KW-0560">Oxidoreductase</keyword>
<dbReference type="GO" id="GO:0016491">
    <property type="term" value="F:oxidoreductase activity"/>
    <property type="evidence" value="ECO:0007669"/>
    <property type="project" value="UniProtKB-KW"/>
</dbReference>
<dbReference type="InterPro" id="IPR002347">
    <property type="entry name" value="SDR_fam"/>
</dbReference>
<dbReference type="KEGG" id="ela:UCREL1_4797"/>
<sequence>MAKILVTGSSDGVGALAAKALVGRGHSVYLHARNAQRASDARAACPQAQDVLIADLSSIEETKALATQLNGLGPWDAIVHNAGVMRGSKEGTLFAVNTLAPYILTCLVQPPPQRYLFVSSELHTSGDGSAATLGDVDALKGCGYRDSKLHDVMLANYFSRLFRGKGFGTECNSATPGWVPTKLGGSGAPGNINDGVDTYVLLAEGKGAAEGKTATYWHSSRQREPKAEAGDEGRQNLLIESLAKISGVSPPE</sequence>
<dbReference type="Proteomes" id="UP000012174">
    <property type="component" value="Unassembled WGS sequence"/>
</dbReference>
<dbReference type="OMA" id="EAYGQHW"/>
<comment type="similarity">
    <text evidence="1">Belongs to the short-chain dehydrogenases/reductases (SDR) family.</text>
</comment>
<evidence type="ECO:0000256" key="2">
    <source>
        <dbReference type="ARBA" id="ARBA00023002"/>
    </source>
</evidence>
<name>M7SV98_EUTLA</name>
<dbReference type="AlphaFoldDB" id="M7SV98"/>
<accession>M7SV98</accession>
<organism evidence="3 4">
    <name type="scientific">Eutypa lata (strain UCR-EL1)</name>
    <name type="common">Grapevine dieback disease fungus</name>
    <name type="synonym">Eutypa armeniacae</name>
    <dbReference type="NCBI Taxonomy" id="1287681"/>
    <lineage>
        <taxon>Eukaryota</taxon>
        <taxon>Fungi</taxon>
        <taxon>Dikarya</taxon>
        <taxon>Ascomycota</taxon>
        <taxon>Pezizomycotina</taxon>
        <taxon>Sordariomycetes</taxon>
        <taxon>Xylariomycetidae</taxon>
        <taxon>Xylariales</taxon>
        <taxon>Diatrypaceae</taxon>
        <taxon>Eutypa</taxon>
    </lineage>
</organism>
<evidence type="ECO:0000313" key="4">
    <source>
        <dbReference type="Proteomes" id="UP000012174"/>
    </source>
</evidence>
<dbReference type="PANTHER" id="PTHR24320:SF274">
    <property type="entry name" value="CHAIN DEHYDROGENASE, PUTATIVE (AFU_ORTHOLOGUE AFUA_4G00440)-RELATED"/>
    <property type="match status" value="1"/>
</dbReference>
<dbReference type="PRINTS" id="PR00081">
    <property type="entry name" value="GDHRDH"/>
</dbReference>
<dbReference type="eggNOG" id="KOG1208">
    <property type="taxonomic scope" value="Eukaryota"/>
</dbReference>
<dbReference type="PANTHER" id="PTHR24320">
    <property type="entry name" value="RETINOL DEHYDROGENASE"/>
    <property type="match status" value="1"/>
</dbReference>
<keyword evidence="4" id="KW-1185">Reference proteome</keyword>
<dbReference type="Pfam" id="PF00106">
    <property type="entry name" value="adh_short"/>
    <property type="match status" value="1"/>
</dbReference>
<dbReference type="Gene3D" id="3.40.50.720">
    <property type="entry name" value="NAD(P)-binding Rossmann-like Domain"/>
    <property type="match status" value="1"/>
</dbReference>
<proteinExistence type="inferred from homology"/>
<dbReference type="SUPFAM" id="SSF51735">
    <property type="entry name" value="NAD(P)-binding Rossmann-fold domains"/>
    <property type="match status" value="1"/>
</dbReference>
<gene>
    <name evidence="3" type="ORF">UCREL1_4797</name>
</gene>
<dbReference type="InterPro" id="IPR036291">
    <property type="entry name" value="NAD(P)-bd_dom_sf"/>
</dbReference>
<dbReference type="EMBL" id="KB706291">
    <property type="protein sequence ID" value="EMR68187.1"/>
    <property type="molecule type" value="Genomic_DNA"/>
</dbReference>
<evidence type="ECO:0000256" key="1">
    <source>
        <dbReference type="ARBA" id="ARBA00006484"/>
    </source>
</evidence>
<dbReference type="HOGENOM" id="CLU_010194_44_5_1"/>
<dbReference type="OrthoDB" id="191139at2759"/>